<dbReference type="EMBL" id="JAHLKM010000030">
    <property type="protein sequence ID" value="MCQ4334618.1"/>
    <property type="molecule type" value="Genomic_DNA"/>
</dbReference>
<dbReference type="Gene3D" id="1.10.443.10">
    <property type="entry name" value="Intergrase catalytic core"/>
    <property type="match status" value="1"/>
</dbReference>
<dbReference type="InterPro" id="IPR050090">
    <property type="entry name" value="Tyrosine_recombinase_XerCD"/>
</dbReference>
<dbReference type="PANTHER" id="PTHR30349">
    <property type="entry name" value="PHAGE INTEGRASE-RELATED"/>
    <property type="match status" value="1"/>
</dbReference>
<sequence>MRLKDYDTRDGKRVWLSESEISRLLEHSDPNHAEMDIAFQLMARCGLRRQEVADVTAADLVSNDTGQIVRVWDGKGDKYREVPAPTELTQLALGLARDPDEPLVGVHSTTLYDWVQRARGRCRAESGDEGWRYVGPHDLRRSWGVRLLEAGVLPSVVMEWGGWDDWETFRNHYLAEFSPEALRRERGKVGWLAERTAQPGDSASNPGYSVVDTGRQNW</sequence>
<dbReference type="InterPro" id="IPR013762">
    <property type="entry name" value="Integrase-like_cat_sf"/>
</dbReference>
<comment type="caution">
    <text evidence="4">The sequence shown here is derived from an EMBL/GenBank/DDBJ whole genome shotgun (WGS) entry which is preliminary data.</text>
</comment>
<keyword evidence="1" id="KW-0233">DNA recombination</keyword>
<name>A0A9R1D7D2_9EURY</name>
<protein>
    <submittedName>
        <fullName evidence="4">Site-specific integrase</fullName>
    </submittedName>
</protein>
<dbReference type="Proteomes" id="UP001139494">
    <property type="component" value="Unassembled WGS sequence"/>
</dbReference>
<proteinExistence type="predicted"/>
<evidence type="ECO:0000256" key="1">
    <source>
        <dbReference type="ARBA" id="ARBA00023172"/>
    </source>
</evidence>
<feature type="domain" description="Tyr recombinase" evidence="3">
    <location>
        <begin position="11"/>
        <end position="187"/>
    </location>
</feature>
<dbReference type="PANTHER" id="PTHR30349:SF64">
    <property type="entry name" value="PROPHAGE INTEGRASE INTD-RELATED"/>
    <property type="match status" value="1"/>
</dbReference>
<dbReference type="SUPFAM" id="SSF56349">
    <property type="entry name" value="DNA breaking-rejoining enzymes"/>
    <property type="match status" value="1"/>
</dbReference>
<accession>A0A9R1D7D2</accession>
<dbReference type="AlphaFoldDB" id="A0A9R1D7D2"/>
<dbReference type="PROSITE" id="PS51898">
    <property type="entry name" value="TYR_RECOMBINASE"/>
    <property type="match status" value="1"/>
</dbReference>
<dbReference type="GO" id="GO:0003677">
    <property type="term" value="F:DNA binding"/>
    <property type="evidence" value="ECO:0007669"/>
    <property type="project" value="InterPro"/>
</dbReference>
<keyword evidence="5" id="KW-1185">Reference proteome</keyword>
<dbReference type="GO" id="GO:0015074">
    <property type="term" value="P:DNA integration"/>
    <property type="evidence" value="ECO:0007669"/>
    <property type="project" value="InterPro"/>
</dbReference>
<reference evidence="4" key="1">
    <citation type="journal article" date="2023" name="Front. Microbiol.">
        <title>Genomic-based phylogenetic and metabolic analyses of the genus Natronomonas, and description of Natronomonas aquatica sp. nov.</title>
        <authorList>
            <person name="Garcia-Roldan A."/>
            <person name="Duran-Viseras A."/>
            <person name="de la Haba R.R."/>
            <person name="Corral P."/>
            <person name="Sanchez-Porro C."/>
            <person name="Ventosa A."/>
        </authorList>
    </citation>
    <scope>NUCLEOTIDE SEQUENCE</scope>
    <source>
        <strain evidence="4">F2-12</strain>
    </source>
</reference>
<evidence type="ECO:0000313" key="4">
    <source>
        <dbReference type="EMBL" id="MCQ4334618.1"/>
    </source>
</evidence>
<dbReference type="InterPro" id="IPR011010">
    <property type="entry name" value="DNA_brk_join_enz"/>
</dbReference>
<dbReference type="GO" id="GO:0006310">
    <property type="term" value="P:DNA recombination"/>
    <property type="evidence" value="ECO:0007669"/>
    <property type="project" value="UniProtKB-KW"/>
</dbReference>
<feature type="region of interest" description="Disordered" evidence="2">
    <location>
        <begin position="195"/>
        <end position="218"/>
    </location>
</feature>
<dbReference type="CDD" id="cd00397">
    <property type="entry name" value="DNA_BRE_C"/>
    <property type="match status" value="1"/>
</dbReference>
<evidence type="ECO:0000256" key="2">
    <source>
        <dbReference type="SAM" id="MobiDB-lite"/>
    </source>
</evidence>
<evidence type="ECO:0000259" key="3">
    <source>
        <dbReference type="PROSITE" id="PS51898"/>
    </source>
</evidence>
<organism evidence="4 5">
    <name type="scientific">Natronomonas aquatica</name>
    <dbReference type="NCBI Taxonomy" id="2841590"/>
    <lineage>
        <taxon>Archaea</taxon>
        <taxon>Methanobacteriati</taxon>
        <taxon>Methanobacteriota</taxon>
        <taxon>Stenosarchaea group</taxon>
        <taxon>Halobacteria</taxon>
        <taxon>Halobacteriales</taxon>
        <taxon>Natronomonadaceae</taxon>
        <taxon>Natronomonas</taxon>
    </lineage>
</organism>
<dbReference type="RefSeq" id="WP_256030681.1">
    <property type="nucleotide sequence ID" value="NZ_JAHLKM010000030.1"/>
</dbReference>
<gene>
    <name evidence="4" type="ORF">KM295_14255</name>
</gene>
<dbReference type="InterPro" id="IPR002104">
    <property type="entry name" value="Integrase_catalytic"/>
</dbReference>
<dbReference type="Pfam" id="PF00589">
    <property type="entry name" value="Phage_integrase"/>
    <property type="match status" value="1"/>
</dbReference>
<evidence type="ECO:0000313" key="5">
    <source>
        <dbReference type="Proteomes" id="UP001139494"/>
    </source>
</evidence>